<dbReference type="GO" id="GO:0005737">
    <property type="term" value="C:cytoplasm"/>
    <property type="evidence" value="ECO:0007669"/>
    <property type="project" value="UniProtKB-SubCell"/>
</dbReference>
<keyword evidence="3" id="KW-0963">Cytoplasm</keyword>
<evidence type="ECO:0000256" key="2">
    <source>
        <dbReference type="ARBA" id="ARBA00011881"/>
    </source>
</evidence>
<dbReference type="AlphaFoldDB" id="A0A543IKU6"/>
<dbReference type="Gene3D" id="3.40.50.720">
    <property type="entry name" value="NAD(P)-binding Rossmann-like Domain"/>
    <property type="match status" value="1"/>
</dbReference>
<accession>A0A543IKU6</accession>
<evidence type="ECO:0000256" key="4">
    <source>
        <dbReference type="ARBA" id="ARBA00022857"/>
    </source>
</evidence>
<protein>
    <submittedName>
        <fullName evidence="8">NADPH:quinone reductase-like Zn-dependent oxidoreductase</fullName>
    </submittedName>
</protein>
<evidence type="ECO:0000256" key="6">
    <source>
        <dbReference type="ARBA" id="ARBA00022990"/>
    </source>
</evidence>
<dbReference type="InterPro" id="IPR002364">
    <property type="entry name" value="Quin_OxRdtase/zeta-crystal_CS"/>
</dbReference>
<organism evidence="8 9">
    <name type="scientific">Actinomadura hallensis</name>
    <dbReference type="NCBI Taxonomy" id="337895"/>
    <lineage>
        <taxon>Bacteria</taxon>
        <taxon>Bacillati</taxon>
        <taxon>Actinomycetota</taxon>
        <taxon>Actinomycetes</taxon>
        <taxon>Streptosporangiales</taxon>
        <taxon>Thermomonosporaceae</taxon>
        <taxon>Actinomadura</taxon>
    </lineage>
</organism>
<dbReference type="GO" id="GO:0003723">
    <property type="term" value="F:RNA binding"/>
    <property type="evidence" value="ECO:0007669"/>
    <property type="project" value="UniProtKB-KW"/>
</dbReference>
<dbReference type="CDD" id="cd05289">
    <property type="entry name" value="MDR_like_2"/>
    <property type="match status" value="1"/>
</dbReference>
<sequence>MRAVSYDSFAPDNSRLKVGELPDPKVGPGQVLIEVRAAGVNPVDWKVMAGRLDGMMDAMFPVIPGWDVAGVVRGLGPDTPEFSPGDEVVSYARKDVVGGGTFAEYVAVAADHVARKPAFLDWNQAGGLPLAGMTAQRALDRLEIGPDDVLLIHAASGGVGGFAVQIARHRGARVIGTASERNHDYLRELGAEPVTYGEGLADRVGELAPGGVTAVADFAGGQLDTTLSVLRPGGRHVSVAESEVEKHGGHWIWVRPDGAKLAELADLADQGVLDVEVAATYSLDRVGEAFDASRTSHTRGKLVINP</sequence>
<dbReference type="Pfam" id="PF00107">
    <property type="entry name" value="ADH_zinc_N"/>
    <property type="match status" value="1"/>
</dbReference>
<dbReference type="InterPro" id="IPR013154">
    <property type="entry name" value="ADH-like_N"/>
</dbReference>
<evidence type="ECO:0000313" key="8">
    <source>
        <dbReference type="EMBL" id="TQM71203.1"/>
    </source>
</evidence>
<dbReference type="InterPro" id="IPR051603">
    <property type="entry name" value="Zinc-ADH_QOR/CCCR"/>
</dbReference>
<dbReference type="SUPFAM" id="SSF51735">
    <property type="entry name" value="NAD(P)-binding Rossmann-fold domains"/>
    <property type="match status" value="1"/>
</dbReference>
<reference evidence="8 9" key="1">
    <citation type="submission" date="2019-06" db="EMBL/GenBank/DDBJ databases">
        <title>Sequencing the genomes of 1000 actinobacteria strains.</title>
        <authorList>
            <person name="Klenk H.-P."/>
        </authorList>
    </citation>
    <scope>NUCLEOTIDE SEQUENCE [LARGE SCALE GENOMIC DNA]</scope>
    <source>
        <strain evidence="8 9">DSM 45043</strain>
    </source>
</reference>
<gene>
    <name evidence="8" type="ORF">FHX41_4960</name>
</gene>
<keyword evidence="9" id="KW-1185">Reference proteome</keyword>
<dbReference type="Proteomes" id="UP000316706">
    <property type="component" value="Unassembled WGS sequence"/>
</dbReference>
<comment type="caution">
    <text evidence="8">The sequence shown here is derived from an EMBL/GenBank/DDBJ whole genome shotgun (WGS) entry which is preliminary data.</text>
</comment>
<evidence type="ECO:0000259" key="7">
    <source>
        <dbReference type="SMART" id="SM00829"/>
    </source>
</evidence>
<dbReference type="InterPro" id="IPR020843">
    <property type="entry name" value="ER"/>
</dbReference>
<dbReference type="PROSITE" id="PS01162">
    <property type="entry name" value="QOR_ZETA_CRYSTAL"/>
    <property type="match status" value="1"/>
</dbReference>
<feature type="domain" description="Enoyl reductase (ER)" evidence="7">
    <location>
        <begin position="11"/>
        <end position="304"/>
    </location>
</feature>
<dbReference type="SMART" id="SM00829">
    <property type="entry name" value="PKS_ER"/>
    <property type="match status" value="1"/>
</dbReference>
<comment type="subcellular location">
    <subcellularLocation>
        <location evidence="1">Cytoplasm</location>
    </subcellularLocation>
</comment>
<keyword evidence="5" id="KW-0694">RNA-binding</keyword>
<evidence type="ECO:0000313" key="9">
    <source>
        <dbReference type="Proteomes" id="UP000316706"/>
    </source>
</evidence>
<evidence type="ECO:0000256" key="1">
    <source>
        <dbReference type="ARBA" id="ARBA00004496"/>
    </source>
</evidence>
<dbReference type="EMBL" id="VFPO01000001">
    <property type="protein sequence ID" value="TQM71203.1"/>
    <property type="molecule type" value="Genomic_DNA"/>
</dbReference>
<dbReference type="InterPro" id="IPR013149">
    <property type="entry name" value="ADH-like_C"/>
</dbReference>
<dbReference type="PANTHER" id="PTHR44154">
    <property type="entry name" value="QUINONE OXIDOREDUCTASE"/>
    <property type="match status" value="1"/>
</dbReference>
<dbReference type="RefSeq" id="WP_141972583.1">
    <property type="nucleotide sequence ID" value="NZ_VFPO01000001.1"/>
</dbReference>
<dbReference type="GO" id="GO:0008270">
    <property type="term" value="F:zinc ion binding"/>
    <property type="evidence" value="ECO:0007669"/>
    <property type="project" value="InterPro"/>
</dbReference>
<dbReference type="Gene3D" id="3.90.180.10">
    <property type="entry name" value="Medium-chain alcohol dehydrogenases, catalytic domain"/>
    <property type="match status" value="1"/>
</dbReference>
<evidence type="ECO:0000256" key="3">
    <source>
        <dbReference type="ARBA" id="ARBA00022490"/>
    </source>
</evidence>
<dbReference type="OrthoDB" id="2665481at2"/>
<comment type="subunit">
    <text evidence="2">Homotetramer.</text>
</comment>
<name>A0A543IKU6_9ACTN</name>
<dbReference type="GO" id="GO:0016491">
    <property type="term" value="F:oxidoreductase activity"/>
    <property type="evidence" value="ECO:0007669"/>
    <property type="project" value="InterPro"/>
</dbReference>
<dbReference type="SUPFAM" id="SSF50129">
    <property type="entry name" value="GroES-like"/>
    <property type="match status" value="1"/>
</dbReference>
<proteinExistence type="predicted"/>
<dbReference type="InterPro" id="IPR011032">
    <property type="entry name" value="GroES-like_sf"/>
</dbReference>
<evidence type="ECO:0000256" key="5">
    <source>
        <dbReference type="ARBA" id="ARBA00022884"/>
    </source>
</evidence>
<dbReference type="Pfam" id="PF08240">
    <property type="entry name" value="ADH_N"/>
    <property type="match status" value="1"/>
</dbReference>
<keyword evidence="4" id="KW-0521">NADP</keyword>
<dbReference type="PANTHER" id="PTHR44154:SF1">
    <property type="entry name" value="QUINONE OXIDOREDUCTASE"/>
    <property type="match status" value="1"/>
</dbReference>
<keyword evidence="6" id="KW-0007">Acetylation</keyword>
<dbReference type="InterPro" id="IPR036291">
    <property type="entry name" value="NAD(P)-bd_dom_sf"/>
</dbReference>